<sequence length="71" mass="8038">MYGGEECYVKKFRGKRLFIKDFGPEHIEEADKEELMTSTKKVLHLVAPFIVNTFAYPYTLVSTIMACTGSG</sequence>
<keyword evidence="2" id="KW-1185">Reference proteome</keyword>
<protein>
    <submittedName>
        <fullName evidence="3">Protein kinase domain-containing protein</fullName>
    </submittedName>
</protein>
<evidence type="ECO:0000313" key="2">
    <source>
        <dbReference type="Proteomes" id="UP000267096"/>
    </source>
</evidence>
<dbReference type="WBParaSite" id="ASIM_0000908501-mRNA-1">
    <property type="protein sequence ID" value="ASIM_0000908501-mRNA-1"/>
    <property type="gene ID" value="ASIM_0000908501"/>
</dbReference>
<proteinExistence type="predicted"/>
<evidence type="ECO:0000313" key="3">
    <source>
        <dbReference type="WBParaSite" id="ASIM_0000908501-mRNA-1"/>
    </source>
</evidence>
<evidence type="ECO:0000313" key="1">
    <source>
        <dbReference type="EMBL" id="VDK34685.1"/>
    </source>
</evidence>
<name>A0A0M3JN45_ANISI</name>
<organism evidence="3">
    <name type="scientific">Anisakis simplex</name>
    <name type="common">Herring worm</name>
    <dbReference type="NCBI Taxonomy" id="6269"/>
    <lineage>
        <taxon>Eukaryota</taxon>
        <taxon>Metazoa</taxon>
        <taxon>Ecdysozoa</taxon>
        <taxon>Nematoda</taxon>
        <taxon>Chromadorea</taxon>
        <taxon>Rhabditida</taxon>
        <taxon>Spirurina</taxon>
        <taxon>Ascaridomorpha</taxon>
        <taxon>Ascaridoidea</taxon>
        <taxon>Anisakidae</taxon>
        <taxon>Anisakis</taxon>
        <taxon>Anisakis simplex complex</taxon>
    </lineage>
</organism>
<reference evidence="3" key="1">
    <citation type="submission" date="2017-02" db="UniProtKB">
        <authorList>
            <consortium name="WormBaseParasite"/>
        </authorList>
    </citation>
    <scope>IDENTIFICATION</scope>
</reference>
<dbReference type="EMBL" id="UYRR01025127">
    <property type="protein sequence ID" value="VDK34685.1"/>
    <property type="molecule type" value="Genomic_DNA"/>
</dbReference>
<dbReference type="AlphaFoldDB" id="A0A0M3JN45"/>
<dbReference type="OrthoDB" id="10253709at2759"/>
<gene>
    <name evidence="1" type="ORF">ASIM_LOCUS8832</name>
</gene>
<accession>A0A0M3JN45</accession>
<dbReference type="Proteomes" id="UP000267096">
    <property type="component" value="Unassembled WGS sequence"/>
</dbReference>
<reference evidence="1 2" key="2">
    <citation type="submission" date="2018-11" db="EMBL/GenBank/DDBJ databases">
        <authorList>
            <consortium name="Pathogen Informatics"/>
        </authorList>
    </citation>
    <scope>NUCLEOTIDE SEQUENCE [LARGE SCALE GENOMIC DNA]</scope>
</reference>